<evidence type="ECO:0000313" key="2">
    <source>
        <dbReference type="Proteomes" id="UP001492380"/>
    </source>
</evidence>
<dbReference type="EMBL" id="JBBWRZ010000001">
    <property type="protein sequence ID" value="KAK8246867.1"/>
    <property type="molecule type" value="Genomic_DNA"/>
</dbReference>
<protein>
    <submittedName>
        <fullName evidence="1">Uncharacterized protein</fullName>
    </submittedName>
</protein>
<accession>A0ABR1Z3V0</accession>
<keyword evidence="2" id="KW-1185">Reference proteome</keyword>
<evidence type="ECO:0000313" key="1">
    <source>
        <dbReference type="EMBL" id="KAK8246867.1"/>
    </source>
</evidence>
<organism evidence="1 2">
    <name type="scientific">Phyllosticta capitalensis</name>
    <dbReference type="NCBI Taxonomy" id="121624"/>
    <lineage>
        <taxon>Eukaryota</taxon>
        <taxon>Fungi</taxon>
        <taxon>Dikarya</taxon>
        <taxon>Ascomycota</taxon>
        <taxon>Pezizomycotina</taxon>
        <taxon>Dothideomycetes</taxon>
        <taxon>Dothideomycetes incertae sedis</taxon>
        <taxon>Botryosphaeriales</taxon>
        <taxon>Phyllostictaceae</taxon>
        <taxon>Phyllosticta</taxon>
    </lineage>
</organism>
<gene>
    <name evidence="1" type="ORF">HDK90DRAFT_506591</name>
</gene>
<reference evidence="1 2" key="1">
    <citation type="submission" date="2024-04" db="EMBL/GenBank/DDBJ databases">
        <title>Phyllosticta paracitricarpa is synonymous to the EU quarantine fungus P. citricarpa based on phylogenomic analyses.</title>
        <authorList>
            <consortium name="Lawrence Berkeley National Laboratory"/>
            <person name="Van Ingen-Buijs V.A."/>
            <person name="Van Westerhoven A.C."/>
            <person name="Haridas S."/>
            <person name="Skiadas P."/>
            <person name="Martin F."/>
            <person name="Groenewald J.Z."/>
            <person name="Crous P.W."/>
            <person name="Seidl M.F."/>
        </authorList>
    </citation>
    <scope>NUCLEOTIDE SEQUENCE [LARGE SCALE GENOMIC DNA]</scope>
    <source>
        <strain evidence="1 2">CBS 123374</strain>
    </source>
</reference>
<name>A0ABR1Z3V0_9PEZI</name>
<sequence>MKTVIAAFPFFVGAFSRAFKPSLATLTVPLPSEASAYTSTVPACGGTVSAFVVVGAPGEGNFVPGTQTIALPPQASAATTTIVNTSLNATQIVIATPLEGSCQPFDIPATGTTTSSGSAATSACPLKGCAAGVGKAAESVIEAINKVTLISENLQSSAKQLFSNDVGAEVKQTEHGALQVRAPATALTDLLSGLRSVTTTLTISVPRIAVLNPFPPGCDTDAIVVALTGFVRVHQALLNIIIGRSGLLENSPFADIDAAALSGTDREWSALEARQFPGIGATIAAVLRGVEGVVDQLAFTLIDLIPARSECAKGQKASIDGTLGEAIDAYE</sequence>
<proteinExistence type="predicted"/>
<comment type="caution">
    <text evidence="1">The sequence shown here is derived from an EMBL/GenBank/DDBJ whole genome shotgun (WGS) entry which is preliminary data.</text>
</comment>
<dbReference type="Proteomes" id="UP001492380">
    <property type="component" value="Unassembled WGS sequence"/>
</dbReference>